<proteinExistence type="predicted"/>
<gene>
    <name evidence="1" type="ORF">ACFQ5G_03885</name>
</gene>
<protein>
    <submittedName>
        <fullName evidence="1">Uncharacterized protein</fullName>
    </submittedName>
</protein>
<keyword evidence="2" id="KW-1185">Reference proteome</keyword>
<dbReference type="RefSeq" id="WP_378078282.1">
    <property type="nucleotide sequence ID" value="NZ_JBHTMK010000005.1"/>
</dbReference>
<dbReference type="EMBL" id="JBHTMK010000005">
    <property type="protein sequence ID" value="MFD1364482.1"/>
    <property type="molecule type" value="Genomic_DNA"/>
</dbReference>
<accession>A0ABW4A2Y5</accession>
<reference evidence="2" key="1">
    <citation type="journal article" date="2019" name="Int. J. Syst. Evol. Microbiol.">
        <title>The Global Catalogue of Microorganisms (GCM) 10K type strain sequencing project: providing services to taxonomists for standard genome sequencing and annotation.</title>
        <authorList>
            <consortium name="The Broad Institute Genomics Platform"/>
            <consortium name="The Broad Institute Genome Sequencing Center for Infectious Disease"/>
            <person name="Wu L."/>
            <person name="Ma J."/>
        </authorList>
    </citation>
    <scope>NUCLEOTIDE SEQUENCE [LARGE SCALE GENOMIC DNA]</scope>
    <source>
        <strain evidence="2">CCM 7526</strain>
    </source>
</reference>
<organism evidence="1 2">
    <name type="scientific">Actinoplanes sichuanensis</name>
    <dbReference type="NCBI Taxonomy" id="512349"/>
    <lineage>
        <taxon>Bacteria</taxon>
        <taxon>Bacillati</taxon>
        <taxon>Actinomycetota</taxon>
        <taxon>Actinomycetes</taxon>
        <taxon>Micromonosporales</taxon>
        <taxon>Micromonosporaceae</taxon>
        <taxon>Actinoplanes</taxon>
    </lineage>
</organism>
<name>A0ABW4A2Y5_9ACTN</name>
<sequence>MIRPYQPTAPLADRLQAQLAFAVRAQLKATSRVLLTQAAAARRFAEEAAARVTERRIRKHTTHPQH</sequence>
<evidence type="ECO:0000313" key="1">
    <source>
        <dbReference type="EMBL" id="MFD1364482.1"/>
    </source>
</evidence>
<comment type="caution">
    <text evidence="1">The sequence shown here is derived from an EMBL/GenBank/DDBJ whole genome shotgun (WGS) entry which is preliminary data.</text>
</comment>
<dbReference type="Proteomes" id="UP001597183">
    <property type="component" value="Unassembled WGS sequence"/>
</dbReference>
<evidence type="ECO:0000313" key="2">
    <source>
        <dbReference type="Proteomes" id="UP001597183"/>
    </source>
</evidence>